<accession>A0AAD3SQW2</accession>
<dbReference type="Proteomes" id="UP001279734">
    <property type="component" value="Unassembled WGS sequence"/>
</dbReference>
<evidence type="ECO:0000313" key="2">
    <source>
        <dbReference type="Proteomes" id="UP001279734"/>
    </source>
</evidence>
<evidence type="ECO:0000313" key="1">
    <source>
        <dbReference type="EMBL" id="GMH15863.1"/>
    </source>
</evidence>
<comment type="caution">
    <text evidence="1">The sequence shown here is derived from an EMBL/GenBank/DDBJ whole genome shotgun (WGS) entry which is preliminary data.</text>
</comment>
<sequence length="115" mass="12920">MNPIYSQVEFNKEALNSVLSKIKSCGRWLFKYLTAGFSSRNFEGSMIPGLHHIQVSRLSLMDCCCCCIDFYIGIMKEATSGIWKTMVEELLSSITIINGSNSVKEMNGRNIVLQV</sequence>
<keyword evidence="2" id="KW-1185">Reference proteome</keyword>
<name>A0AAD3SQW2_NEPGR</name>
<reference evidence="1" key="1">
    <citation type="submission" date="2023-05" db="EMBL/GenBank/DDBJ databases">
        <title>Nepenthes gracilis genome sequencing.</title>
        <authorList>
            <person name="Fukushima K."/>
        </authorList>
    </citation>
    <scope>NUCLEOTIDE SEQUENCE</scope>
    <source>
        <strain evidence="1">SING2019-196</strain>
    </source>
</reference>
<organism evidence="1 2">
    <name type="scientific">Nepenthes gracilis</name>
    <name type="common">Slender pitcher plant</name>
    <dbReference type="NCBI Taxonomy" id="150966"/>
    <lineage>
        <taxon>Eukaryota</taxon>
        <taxon>Viridiplantae</taxon>
        <taxon>Streptophyta</taxon>
        <taxon>Embryophyta</taxon>
        <taxon>Tracheophyta</taxon>
        <taxon>Spermatophyta</taxon>
        <taxon>Magnoliopsida</taxon>
        <taxon>eudicotyledons</taxon>
        <taxon>Gunneridae</taxon>
        <taxon>Pentapetalae</taxon>
        <taxon>Caryophyllales</taxon>
        <taxon>Nepenthaceae</taxon>
        <taxon>Nepenthes</taxon>
    </lineage>
</organism>
<gene>
    <name evidence="1" type="ORF">Nepgr_017704</name>
</gene>
<proteinExistence type="predicted"/>
<dbReference type="AlphaFoldDB" id="A0AAD3SQW2"/>
<protein>
    <submittedName>
        <fullName evidence="1">Uncharacterized protein</fullName>
    </submittedName>
</protein>
<dbReference type="EMBL" id="BSYO01000015">
    <property type="protein sequence ID" value="GMH15863.1"/>
    <property type="molecule type" value="Genomic_DNA"/>
</dbReference>